<dbReference type="EC" id="5.1.99.8" evidence="5"/>
<evidence type="ECO:0000256" key="12">
    <source>
        <dbReference type="ARBA" id="ARBA00031101"/>
    </source>
</evidence>
<comment type="pathway">
    <text evidence="3">Cofactor biosynthesis; tetrahydrofolate biosynthesis; 2-amino-4-hydroxy-6-hydroxymethyl-7,8-dihydropteridine diphosphate from 7,8-dihydroneopterin triphosphate: step 3/4.</text>
</comment>
<feature type="domain" description="Dihydroneopterin aldolase/epimerase" evidence="15">
    <location>
        <begin position="4"/>
        <end position="114"/>
    </location>
</feature>
<reference evidence="16" key="1">
    <citation type="submission" date="2024-05" db="EMBL/GenBank/DDBJ databases">
        <title>Genome sequencing of novel strain.</title>
        <authorList>
            <person name="Ganbat D."/>
            <person name="Ganbat S."/>
            <person name="Lee S.-J."/>
        </authorList>
    </citation>
    <scope>NUCLEOTIDE SEQUENCE</scope>
    <source>
        <strain evidence="16">SMD15-11</strain>
    </source>
</reference>
<dbReference type="InterPro" id="IPR043133">
    <property type="entry name" value="GTP-CH-I_C/QueF"/>
</dbReference>
<evidence type="ECO:0000256" key="3">
    <source>
        <dbReference type="ARBA" id="ARBA00005013"/>
    </source>
</evidence>
<dbReference type="RefSeq" id="WP_369600894.1">
    <property type="nucleotide sequence ID" value="NZ_CP154858.1"/>
</dbReference>
<dbReference type="InterPro" id="IPR006156">
    <property type="entry name" value="Dihydroneopterin_aldolase"/>
</dbReference>
<evidence type="ECO:0000256" key="2">
    <source>
        <dbReference type="ARBA" id="ARBA00001353"/>
    </source>
</evidence>
<dbReference type="KEGG" id="tcd:AAIA72_13825"/>
<sequence>MDIVTIRALQVDTLIGVYEWERTQRRPLLITLDMGWDTRPAAQSDDLGLALDYAAVANRVRGLCQSLQVQLIETLAERVADCVQAEFGVPWIRVSVEKAGAVLHAAHVAVVIERGQRGC</sequence>
<keyword evidence="10 16" id="KW-0456">Lyase</keyword>
<dbReference type="SMART" id="SM00905">
    <property type="entry name" value="FolB"/>
    <property type="match status" value="1"/>
</dbReference>
<name>A0AB39UVM5_9GAMM</name>
<dbReference type="PANTHER" id="PTHR42844">
    <property type="entry name" value="DIHYDRONEOPTERIN ALDOLASE 1-RELATED"/>
    <property type="match status" value="1"/>
</dbReference>
<proteinExistence type="inferred from homology"/>
<evidence type="ECO:0000256" key="14">
    <source>
        <dbReference type="ARBA" id="ARBA00032903"/>
    </source>
</evidence>
<dbReference type="Gene3D" id="3.30.1130.10">
    <property type="match status" value="1"/>
</dbReference>
<protein>
    <recommendedName>
        <fullName evidence="7">Dihydroneopterin aldolase</fullName>
        <ecNumber evidence="6">4.1.2.25</ecNumber>
        <ecNumber evidence="5">5.1.99.8</ecNumber>
    </recommendedName>
    <alternativeName>
        <fullName evidence="12">7,8-dihydroneopterin 2'-epimerase</fullName>
    </alternativeName>
    <alternativeName>
        <fullName evidence="14">7,8-dihydroneopterin aldolase</fullName>
    </alternativeName>
    <alternativeName>
        <fullName evidence="11">7,8-dihydroneopterin epimerase</fullName>
    </alternativeName>
    <alternativeName>
        <fullName evidence="13">Dihydroneopterin epimerase</fullName>
    </alternativeName>
</protein>
<evidence type="ECO:0000256" key="5">
    <source>
        <dbReference type="ARBA" id="ARBA00012234"/>
    </source>
</evidence>
<dbReference type="Pfam" id="PF02152">
    <property type="entry name" value="FolB"/>
    <property type="match status" value="1"/>
</dbReference>
<evidence type="ECO:0000256" key="8">
    <source>
        <dbReference type="ARBA" id="ARBA00022909"/>
    </source>
</evidence>
<dbReference type="EC" id="4.1.2.25" evidence="6"/>
<evidence type="ECO:0000256" key="10">
    <source>
        <dbReference type="ARBA" id="ARBA00023239"/>
    </source>
</evidence>
<evidence type="ECO:0000256" key="13">
    <source>
        <dbReference type="ARBA" id="ARBA00032109"/>
    </source>
</evidence>
<evidence type="ECO:0000256" key="7">
    <source>
        <dbReference type="ARBA" id="ARBA00018285"/>
    </source>
</evidence>
<evidence type="ECO:0000313" key="16">
    <source>
        <dbReference type="EMBL" id="XDT71870.1"/>
    </source>
</evidence>
<evidence type="ECO:0000256" key="9">
    <source>
        <dbReference type="ARBA" id="ARBA00023235"/>
    </source>
</evidence>
<dbReference type="GO" id="GO:0046656">
    <property type="term" value="P:folic acid biosynthetic process"/>
    <property type="evidence" value="ECO:0007669"/>
    <property type="project" value="UniProtKB-KW"/>
</dbReference>
<accession>A0AB39UVM5</accession>
<dbReference type="GO" id="GO:0005737">
    <property type="term" value="C:cytoplasm"/>
    <property type="evidence" value="ECO:0007669"/>
    <property type="project" value="TreeGrafter"/>
</dbReference>
<dbReference type="GO" id="GO:0016853">
    <property type="term" value="F:isomerase activity"/>
    <property type="evidence" value="ECO:0007669"/>
    <property type="project" value="UniProtKB-KW"/>
</dbReference>
<evidence type="ECO:0000256" key="6">
    <source>
        <dbReference type="ARBA" id="ARBA00013043"/>
    </source>
</evidence>
<gene>
    <name evidence="16" type="primary">folB</name>
    <name evidence="16" type="ORF">AAIA72_13825</name>
</gene>
<comment type="similarity">
    <text evidence="4">Belongs to the DHNA family.</text>
</comment>
<comment type="catalytic activity">
    <reaction evidence="1">
        <text>7,8-dihydroneopterin = 7,8-dihydromonapterin</text>
        <dbReference type="Rhea" id="RHEA:45328"/>
        <dbReference type="ChEBI" id="CHEBI:17001"/>
        <dbReference type="ChEBI" id="CHEBI:71175"/>
        <dbReference type="EC" id="5.1.99.8"/>
    </reaction>
</comment>
<organism evidence="16">
    <name type="scientific">Thermohahella caldifontis</name>
    <dbReference type="NCBI Taxonomy" id="3142973"/>
    <lineage>
        <taxon>Bacteria</taxon>
        <taxon>Pseudomonadati</taxon>
        <taxon>Pseudomonadota</taxon>
        <taxon>Gammaproteobacteria</taxon>
        <taxon>Oceanospirillales</taxon>
        <taxon>Hahellaceae</taxon>
        <taxon>Thermohahella</taxon>
    </lineage>
</organism>
<evidence type="ECO:0000256" key="1">
    <source>
        <dbReference type="ARBA" id="ARBA00000693"/>
    </source>
</evidence>
<dbReference type="FunFam" id="3.30.1130.10:FF:000002">
    <property type="entry name" value="7,8-dihydroneopterin aldolase"/>
    <property type="match status" value="1"/>
</dbReference>
<dbReference type="SUPFAM" id="SSF55620">
    <property type="entry name" value="Tetrahydrobiopterin biosynthesis enzymes-like"/>
    <property type="match status" value="1"/>
</dbReference>
<evidence type="ECO:0000256" key="4">
    <source>
        <dbReference type="ARBA" id="ARBA00005708"/>
    </source>
</evidence>
<dbReference type="EMBL" id="CP154858">
    <property type="protein sequence ID" value="XDT71870.1"/>
    <property type="molecule type" value="Genomic_DNA"/>
</dbReference>
<evidence type="ECO:0000259" key="15">
    <source>
        <dbReference type="SMART" id="SM00905"/>
    </source>
</evidence>
<comment type="catalytic activity">
    <reaction evidence="2">
        <text>7,8-dihydroneopterin = 6-hydroxymethyl-7,8-dihydropterin + glycolaldehyde</text>
        <dbReference type="Rhea" id="RHEA:10540"/>
        <dbReference type="ChEBI" id="CHEBI:17001"/>
        <dbReference type="ChEBI" id="CHEBI:17071"/>
        <dbReference type="ChEBI" id="CHEBI:44841"/>
        <dbReference type="EC" id="4.1.2.25"/>
    </reaction>
</comment>
<keyword evidence="9" id="KW-0413">Isomerase</keyword>
<dbReference type="AlphaFoldDB" id="A0AB39UVM5"/>
<evidence type="ECO:0000256" key="11">
    <source>
        <dbReference type="ARBA" id="ARBA00029947"/>
    </source>
</evidence>
<dbReference type="GO" id="GO:0004150">
    <property type="term" value="F:dihydroneopterin aldolase activity"/>
    <property type="evidence" value="ECO:0007669"/>
    <property type="project" value="UniProtKB-EC"/>
</dbReference>
<dbReference type="CDD" id="cd00534">
    <property type="entry name" value="DHNA_DHNTPE"/>
    <property type="match status" value="1"/>
</dbReference>
<dbReference type="InterPro" id="IPR006157">
    <property type="entry name" value="FolB_dom"/>
</dbReference>
<keyword evidence="8" id="KW-0289">Folate biosynthesis</keyword>
<dbReference type="PANTHER" id="PTHR42844:SF1">
    <property type="entry name" value="DIHYDRONEOPTERIN ALDOLASE 1-RELATED"/>
    <property type="match status" value="1"/>
</dbReference>